<dbReference type="GO" id="GO:0005921">
    <property type="term" value="C:gap junction"/>
    <property type="evidence" value="ECO:0007669"/>
    <property type="project" value="UniProtKB-SubCell"/>
</dbReference>
<comment type="caution">
    <text evidence="12">The sequence shown here is derived from an EMBL/GenBank/DDBJ whole genome shotgun (WGS) entry which is preliminary data.</text>
</comment>
<accession>A0A0B2V1V1</accession>
<keyword evidence="3" id="KW-0813">Transport</keyword>
<evidence type="ECO:0000256" key="1">
    <source>
        <dbReference type="ARBA" id="ARBA00004610"/>
    </source>
</evidence>
<dbReference type="OrthoDB" id="5806935at2759"/>
<keyword evidence="9" id="KW-0406">Ion transport</keyword>
<keyword evidence="6" id="KW-0303">Gap junction</keyword>
<name>A0A0B2V1V1_TOXCA</name>
<evidence type="ECO:0000256" key="6">
    <source>
        <dbReference type="ARBA" id="ARBA00022868"/>
    </source>
</evidence>
<evidence type="ECO:0000256" key="4">
    <source>
        <dbReference type="ARBA" id="ARBA00022475"/>
    </source>
</evidence>
<comment type="subcellular location">
    <subcellularLocation>
        <location evidence="1">Cell junction</location>
        <location evidence="1">Gap junction</location>
    </subcellularLocation>
    <subcellularLocation>
        <location evidence="2">Cell membrane</location>
        <topology evidence="2">Multi-pass membrane protein</topology>
    </subcellularLocation>
</comment>
<dbReference type="PANTHER" id="PTHR11893">
    <property type="entry name" value="INNEXIN"/>
    <property type="match status" value="1"/>
</dbReference>
<dbReference type="PANTHER" id="PTHR11893:SF19">
    <property type="entry name" value="INNEXIN"/>
    <property type="match status" value="1"/>
</dbReference>
<evidence type="ECO:0000256" key="9">
    <source>
        <dbReference type="ARBA" id="ARBA00023065"/>
    </source>
</evidence>
<keyword evidence="7" id="KW-0965">Cell junction</keyword>
<gene>
    <name evidence="12" type="primary">inx-11</name>
    <name evidence="12" type="ORF">Tcan_04934</name>
</gene>
<organism evidence="12 13">
    <name type="scientific">Toxocara canis</name>
    <name type="common">Canine roundworm</name>
    <dbReference type="NCBI Taxonomy" id="6265"/>
    <lineage>
        <taxon>Eukaryota</taxon>
        <taxon>Metazoa</taxon>
        <taxon>Ecdysozoa</taxon>
        <taxon>Nematoda</taxon>
        <taxon>Chromadorea</taxon>
        <taxon>Rhabditida</taxon>
        <taxon>Spirurina</taxon>
        <taxon>Ascaridomorpha</taxon>
        <taxon>Ascaridoidea</taxon>
        <taxon>Toxocaridae</taxon>
        <taxon>Toxocara</taxon>
    </lineage>
</organism>
<dbReference type="AlphaFoldDB" id="A0A0B2V1V1"/>
<evidence type="ECO:0000256" key="5">
    <source>
        <dbReference type="ARBA" id="ARBA00022692"/>
    </source>
</evidence>
<evidence type="ECO:0000256" key="11">
    <source>
        <dbReference type="ARBA" id="ARBA00023303"/>
    </source>
</evidence>
<evidence type="ECO:0000256" key="8">
    <source>
        <dbReference type="ARBA" id="ARBA00022989"/>
    </source>
</evidence>
<evidence type="ECO:0000256" key="7">
    <source>
        <dbReference type="ARBA" id="ARBA00022949"/>
    </source>
</evidence>
<evidence type="ECO:0000313" key="13">
    <source>
        <dbReference type="Proteomes" id="UP000031036"/>
    </source>
</evidence>
<dbReference type="InterPro" id="IPR000990">
    <property type="entry name" value="Innexin"/>
</dbReference>
<evidence type="ECO:0000313" key="12">
    <source>
        <dbReference type="EMBL" id="KHN77406.1"/>
    </source>
</evidence>
<keyword evidence="4" id="KW-1003">Cell membrane</keyword>
<dbReference type="GO" id="GO:0034220">
    <property type="term" value="P:monoatomic ion transmembrane transport"/>
    <property type="evidence" value="ECO:0007669"/>
    <property type="project" value="UniProtKB-KW"/>
</dbReference>
<dbReference type="GO" id="GO:0005886">
    <property type="term" value="C:plasma membrane"/>
    <property type="evidence" value="ECO:0007669"/>
    <property type="project" value="UniProtKB-SubCell"/>
</dbReference>
<keyword evidence="13" id="KW-1185">Reference proteome</keyword>
<evidence type="ECO:0000256" key="10">
    <source>
        <dbReference type="ARBA" id="ARBA00023136"/>
    </source>
</evidence>
<keyword evidence="10" id="KW-0472">Membrane</keyword>
<dbReference type="Proteomes" id="UP000031036">
    <property type="component" value="Unassembled WGS sequence"/>
</dbReference>
<proteinExistence type="predicted"/>
<keyword evidence="8" id="KW-1133">Transmembrane helix</keyword>
<dbReference type="GO" id="GO:0005243">
    <property type="term" value="F:gap junction channel activity"/>
    <property type="evidence" value="ECO:0007669"/>
    <property type="project" value="TreeGrafter"/>
</dbReference>
<reference evidence="12 13" key="1">
    <citation type="submission" date="2014-11" db="EMBL/GenBank/DDBJ databases">
        <title>Genetic blueprint of the zoonotic pathogen Toxocara canis.</title>
        <authorList>
            <person name="Zhu X.-Q."/>
            <person name="Korhonen P.K."/>
            <person name="Cai H."/>
            <person name="Young N.D."/>
            <person name="Nejsum P."/>
            <person name="von Samson-Himmelstjerna G."/>
            <person name="Boag P.R."/>
            <person name="Tan P."/>
            <person name="Li Q."/>
            <person name="Min J."/>
            <person name="Yang Y."/>
            <person name="Wang X."/>
            <person name="Fang X."/>
            <person name="Hall R.S."/>
            <person name="Hofmann A."/>
            <person name="Sternberg P.W."/>
            <person name="Jex A.R."/>
            <person name="Gasser R.B."/>
        </authorList>
    </citation>
    <scope>NUCLEOTIDE SEQUENCE [LARGE SCALE GENOMIC DNA]</scope>
    <source>
        <strain evidence="12">PN_DK_2014</strain>
    </source>
</reference>
<evidence type="ECO:0000256" key="2">
    <source>
        <dbReference type="ARBA" id="ARBA00004651"/>
    </source>
</evidence>
<dbReference type="EMBL" id="JPKZ01002305">
    <property type="protein sequence ID" value="KHN77406.1"/>
    <property type="molecule type" value="Genomic_DNA"/>
</dbReference>
<protein>
    <submittedName>
        <fullName evidence="12">Innexin-11</fullName>
    </submittedName>
</protein>
<evidence type="ECO:0000256" key="3">
    <source>
        <dbReference type="ARBA" id="ARBA00022448"/>
    </source>
</evidence>
<sequence>MSIERILYSLNKFAFRYDDDIADRLHYFVTSNALIVASILSAYKTFDGSALECMTPSNFGKSWIVVILFCHYGFSNCLPSVDLEGQIRSAVLELYVLRIYYCLMFLLS</sequence>
<keyword evidence="5" id="KW-0812">Transmembrane</keyword>
<dbReference type="Pfam" id="PF00876">
    <property type="entry name" value="Innexin"/>
    <property type="match status" value="1"/>
</dbReference>
<keyword evidence="11" id="KW-0407">Ion channel</keyword>